<dbReference type="Proteomes" id="UP001177670">
    <property type="component" value="Unassembled WGS sequence"/>
</dbReference>
<evidence type="ECO:0000256" key="1">
    <source>
        <dbReference type="SAM" id="MobiDB-lite"/>
    </source>
</evidence>
<accession>A0AA40KTM5</accession>
<evidence type="ECO:0000313" key="2">
    <source>
        <dbReference type="EMBL" id="KAK1132360.1"/>
    </source>
</evidence>
<evidence type="ECO:0000313" key="3">
    <source>
        <dbReference type="Proteomes" id="UP001177670"/>
    </source>
</evidence>
<dbReference type="EMBL" id="JAHYIQ010000005">
    <property type="protein sequence ID" value="KAK1132360.1"/>
    <property type="molecule type" value="Genomic_DNA"/>
</dbReference>
<dbReference type="AlphaFoldDB" id="A0AA40KTM5"/>
<sequence>MLSHNVPHRQLRALGGDAPDTTQHTANKVPTERLAEEIHLVWRCVAESNASFGKLMSPRGDCENVQSAHSPRQKVEGRFRSEIKIADLRSSNWGYFSDLGESKVNLHF</sequence>
<comment type="caution">
    <text evidence="2">The sequence shown here is derived from an EMBL/GenBank/DDBJ whole genome shotgun (WGS) entry which is preliminary data.</text>
</comment>
<keyword evidence="3" id="KW-1185">Reference proteome</keyword>
<feature type="region of interest" description="Disordered" evidence="1">
    <location>
        <begin position="1"/>
        <end position="26"/>
    </location>
</feature>
<organism evidence="2 3">
    <name type="scientific">Melipona bicolor</name>
    <dbReference type="NCBI Taxonomy" id="60889"/>
    <lineage>
        <taxon>Eukaryota</taxon>
        <taxon>Metazoa</taxon>
        <taxon>Ecdysozoa</taxon>
        <taxon>Arthropoda</taxon>
        <taxon>Hexapoda</taxon>
        <taxon>Insecta</taxon>
        <taxon>Pterygota</taxon>
        <taxon>Neoptera</taxon>
        <taxon>Endopterygota</taxon>
        <taxon>Hymenoptera</taxon>
        <taxon>Apocrita</taxon>
        <taxon>Aculeata</taxon>
        <taxon>Apoidea</taxon>
        <taxon>Anthophila</taxon>
        <taxon>Apidae</taxon>
        <taxon>Melipona</taxon>
    </lineage>
</organism>
<name>A0AA40KTM5_9HYME</name>
<gene>
    <name evidence="2" type="ORF">K0M31_016468</name>
</gene>
<protein>
    <submittedName>
        <fullName evidence="2">Uncharacterized protein</fullName>
    </submittedName>
</protein>
<reference evidence="2" key="1">
    <citation type="submission" date="2021-10" db="EMBL/GenBank/DDBJ databases">
        <title>Melipona bicolor Genome sequencing and assembly.</title>
        <authorList>
            <person name="Araujo N.S."/>
            <person name="Arias M.C."/>
        </authorList>
    </citation>
    <scope>NUCLEOTIDE SEQUENCE</scope>
    <source>
        <strain evidence="2">USP_2M_L1-L4_2017</strain>
        <tissue evidence="2">Whole body</tissue>
    </source>
</reference>
<proteinExistence type="predicted"/>
<feature type="compositionally biased region" description="Basic residues" evidence="1">
    <location>
        <begin position="1"/>
        <end position="11"/>
    </location>
</feature>